<evidence type="ECO:0000313" key="1">
    <source>
        <dbReference type="EMBL" id="JAP88863.1"/>
    </source>
</evidence>
<proteinExistence type="predicted"/>
<protein>
    <submittedName>
        <fullName evidence="1">Uncharacterized protein</fullName>
    </submittedName>
</protein>
<reference evidence="1" key="1">
    <citation type="submission" date="2015-07" db="EMBL/GenBank/DDBJ databases">
        <title>Adaptation to a free-living lifestyle via gene acquisitions in the diplomonad Trepomonas sp. PC1.</title>
        <authorList>
            <person name="Xu F."/>
            <person name="Jerlstrom-Hultqvist J."/>
            <person name="Kolisko M."/>
            <person name="Simpson A.G.B."/>
            <person name="Roger A.J."/>
            <person name="Svard S.G."/>
            <person name="Andersson J.O."/>
        </authorList>
    </citation>
    <scope>NUCLEOTIDE SEQUENCE</scope>
    <source>
        <strain evidence="1">PC1</strain>
    </source>
</reference>
<organism evidence="1">
    <name type="scientific">Trepomonas sp. PC1</name>
    <dbReference type="NCBI Taxonomy" id="1076344"/>
    <lineage>
        <taxon>Eukaryota</taxon>
        <taxon>Metamonada</taxon>
        <taxon>Diplomonadida</taxon>
        <taxon>Hexamitidae</taxon>
        <taxon>Hexamitinae</taxon>
        <taxon>Trepomonas</taxon>
    </lineage>
</organism>
<name>A0A146JWA6_9EUKA</name>
<feature type="non-terminal residue" evidence="1">
    <location>
        <position position="332"/>
    </location>
</feature>
<dbReference type="AlphaFoldDB" id="A0A146JWA6"/>
<dbReference type="EMBL" id="GDID01007743">
    <property type="protein sequence ID" value="JAP88863.1"/>
    <property type="molecule type" value="Transcribed_RNA"/>
</dbReference>
<gene>
    <name evidence="1" type="ORF">TPC1_31642</name>
</gene>
<accession>A0A146JWA6</accession>
<sequence length="332" mass="38745">VSLEAFSTFLYVFSFYKQISYRNVDLISVVVITTATSMKQHMSKLQILKHQTGVEFQRSTSHTDITELSNDEMLTFLDSLLLQRQQLEKINEDSYSTRLRDLLNQFLTDQKSLQILINSLRSGERALVSKILQLLGLITEFECTGTYFLQTQQPLLMFLQSELNRPNETQWYCLQIIYNLNFTEQIEVDYSFLPYYYGFEQTAEYAMNLALQVKHPSLLQCEQILESGELILEVLQEIECEIDEKIFYRCLKSQDKSLISYVMQNYDLTSLLSNENVLLFNQMLDTDDLKELYLSSFEFVAFDKLSTGVRQAILQTVGSHVEVHLDPRMQSF</sequence>
<feature type="non-terminal residue" evidence="1">
    <location>
        <position position="1"/>
    </location>
</feature>